<name>A0A0L0D1K3_THETB</name>
<accession>A0A0L0D1K3</accession>
<dbReference type="Gene3D" id="1.10.472.10">
    <property type="entry name" value="Cyclin-like"/>
    <property type="match status" value="2"/>
</dbReference>
<organism evidence="1 2">
    <name type="scientific">Thecamonas trahens ATCC 50062</name>
    <dbReference type="NCBI Taxonomy" id="461836"/>
    <lineage>
        <taxon>Eukaryota</taxon>
        <taxon>Apusozoa</taxon>
        <taxon>Apusomonadida</taxon>
        <taxon>Apusomonadidae</taxon>
        <taxon>Thecamonas</taxon>
    </lineage>
</organism>
<dbReference type="STRING" id="461836.A0A0L0D1K3"/>
<dbReference type="GeneID" id="25560056"/>
<dbReference type="PANTHER" id="PTHR10026">
    <property type="entry name" value="CYCLIN"/>
    <property type="match status" value="1"/>
</dbReference>
<evidence type="ECO:0000313" key="1">
    <source>
        <dbReference type="EMBL" id="KNC46122.1"/>
    </source>
</evidence>
<dbReference type="GO" id="GO:0016538">
    <property type="term" value="F:cyclin-dependent protein serine/threonine kinase regulator activity"/>
    <property type="evidence" value="ECO:0007669"/>
    <property type="project" value="InterPro"/>
</dbReference>
<proteinExistence type="predicted"/>
<dbReference type="InterPro" id="IPR043198">
    <property type="entry name" value="Cyclin/Ssn8"/>
</dbReference>
<dbReference type="AlphaFoldDB" id="A0A0L0D1K3"/>
<evidence type="ECO:0000313" key="2">
    <source>
        <dbReference type="Proteomes" id="UP000054408"/>
    </source>
</evidence>
<dbReference type="InterPro" id="IPR036915">
    <property type="entry name" value="Cyclin-like_sf"/>
</dbReference>
<gene>
    <name evidence="1" type="ORF">AMSG_00240</name>
</gene>
<protein>
    <submittedName>
        <fullName evidence="1">Cyclin-L1</fullName>
    </submittedName>
</protein>
<dbReference type="RefSeq" id="XP_013763099.1">
    <property type="nucleotide sequence ID" value="XM_013907645.1"/>
</dbReference>
<dbReference type="eggNOG" id="KOG0835">
    <property type="taxonomic scope" value="Eukaryota"/>
</dbReference>
<reference evidence="1 2" key="1">
    <citation type="submission" date="2010-05" db="EMBL/GenBank/DDBJ databases">
        <title>The Genome Sequence of Thecamonas trahens ATCC 50062.</title>
        <authorList>
            <consortium name="The Broad Institute Genome Sequencing Platform"/>
            <person name="Russ C."/>
            <person name="Cuomo C."/>
            <person name="Shea T."/>
            <person name="Young S.K."/>
            <person name="Zeng Q."/>
            <person name="Koehrsen M."/>
            <person name="Haas B."/>
            <person name="Borodovsky M."/>
            <person name="Guigo R."/>
            <person name="Alvarado L."/>
            <person name="Berlin A."/>
            <person name="Bochicchio J."/>
            <person name="Borenstein D."/>
            <person name="Chapman S."/>
            <person name="Chen Z."/>
            <person name="Freedman E."/>
            <person name="Gellesch M."/>
            <person name="Goldberg J."/>
            <person name="Griggs A."/>
            <person name="Gujja S."/>
            <person name="Heilman E."/>
            <person name="Heiman D."/>
            <person name="Hepburn T."/>
            <person name="Howarth C."/>
            <person name="Jen D."/>
            <person name="Larson L."/>
            <person name="Mehta T."/>
            <person name="Park D."/>
            <person name="Pearson M."/>
            <person name="Roberts A."/>
            <person name="Saif S."/>
            <person name="Shenoy N."/>
            <person name="Sisk P."/>
            <person name="Stolte C."/>
            <person name="Sykes S."/>
            <person name="Thomson T."/>
            <person name="Walk T."/>
            <person name="White J."/>
            <person name="Yandava C."/>
            <person name="Burger G."/>
            <person name="Gray M.W."/>
            <person name="Holland P.W.H."/>
            <person name="King N."/>
            <person name="Lang F.B.F."/>
            <person name="Roger A.J."/>
            <person name="Ruiz-Trillo I."/>
            <person name="Lander E."/>
            <person name="Nusbaum C."/>
        </authorList>
    </citation>
    <scope>NUCLEOTIDE SEQUENCE [LARGE SCALE GENOMIC DNA]</scope>
    <source>
        <strain evidence="1 2">ATCC 50062</strain>
    </source>
</reference>
<dbReference type="SUPFAM" id="SSF47954">
    <property type="entry name" value="Cyclin-like"/>
    <property type="match status" value="2"/>
</dbReference>
<dbReference type="GO" id="GO:0006357">
    <property type="term" value="P:regulation of transcription by RNA polymerase II"/>
    <property type="evidence" value="ECO:0007669"/>
    <property type="project" value="InterPro"/>
</dbReference>
<dbReference type="EMBL" id="GL349433">
    <property type="protein sequence ID" value="KNC46122.1"/>
    <property type="molecule type" value="Genomic_DNA"/>
</dbReference>
<dbReference type="Proteomes" id="UP000054408">
    <property type="component" value="Unassembled WGS sequence"/>
</dbReference>
<keyword evidence="2" id="KW-1185">Reference proteome</keyword>
<sequence length="302" mass="33073">MEDLHAEVWLPQRRLEDEGPPPEPGTMSWLDHHLVRYGAMLVAAAGPLLHLPPLTTVTAMALLHRLYSVSAYTDIEVWFAAPAALLAASKMQPESPPADLPDVVQVMHHLLQACVTGDKESPHSLDLFCQKFRKLGSRVAHAERELLRASGFVPVVVLPHKFILNMLNMLDLMPGKVEAEPGPSSVPPLPDRVAANDAAAAALRSDLASNAIRVANDAHLTRVCLCLAPHEIAAGAVAYACVEASIALPLEWSLLFDVKPKVVDAFGSWMDRLYMLPPPVYENVADSKEIEFRTLHAFYHES</sequence>